<dbReference type="InterPro" id="IPR001387">
    <property type="entry name" value="Cro/C1-type_HTH"/>
</dbReference>
<name>A0A559KAD1_9BACL</name>
<accession>A0A559KAD1</accession>
<evidence type="ECO:0000313" key="3">
    <source>
        <dbReference type="Proteomes" id="UP000317036"/>
    </source>
</evidence>
<dbReference type="AlphaFoldDB" id="A0A559KAD1"/>
<dbReference type="EMBL" id="VNJI01000017">
    <property type="protein sequence ID" value="TVY09091.1"/>
    <property type="molecule type" value="Genomic_DNA"/>
</dbReference>
<reference evidence="2 3" key="1">
    <citation type="submission" date="2019-07" db="EMBL/GenBank/DDBJ databases">
        <authorList>
            <person name="Kim J."/>
        </authorList>
    </citation>
    <scope>NUCLEOTIDE SEQUENCE [LARGE SCALE GENOMIC DNA]</scope>
    <source>
        <strain evidence="2 3">JC52</strain>
    </source>
</reference>
<dbReference type="Pfam" id="PF01381">
    <property type="entry name" value="HTH_3"/>
    <property type="match status" value="1"/>
</dbReference>
<dbReference type="GO" id="GO:0003677">
    <property type="term" value="F:DNA binding"/>
    <property type="evidence" value="ECO:0007669"/>
    <property type="project" value="InterPro"/>
</dbReference>
<keyword evidence="3" id="KW-1185">Reference proteome</keyword>
<dbReference type="SUPFAM" id="SSF47413">
    <property type="entry name" value="lambda repressor-like DNA-binding domains"/>
    <property type="match status" value="1"/>
</dbReference>
<dbReference type="Gene3D" id="1.10.260.40">
    <property type="entry name" value="lambda repressor-like DNA-binding domains"/>
    <property type="match status" value="1"/>
</dbReference>
<dbReference type="Proteomes" id="UP000317036">
    <property type="component" value="Unassembled WGS sequence"/>
</dbReference>
<dbReference type="SMART" id="SM00530">
    <property type="entry name" value="HTH_XRE"/>
    <property type="match status" value="1"/>
</dbReference>
<dbReference type="InterPro" id="IPR010982">
    <property type="entry name" value="Lambda_DNA-bd_dom_sf"/>
</dbReference>
<gene>
    <name evidence="2" type="ORF">FPZ49_15385</name>
</gene>
<comment type="caution">
    <text evidence="2">The sequence shown here is derived from an EMBL/GenBank/DDBJ whole genome shotgun (WGS) entry which is preliminary data.</text>
</comment>
<feature type="domain" description="HTH cro/C1-type" evidence="1">
    <location>
        <begin position="104"/>
        <end position="158"/>
    </location>
</feature>
<evidence type="ECO:0000259" key="1">
    <source>
        <dbReference type="PROSITE" id="PS50943"/>
    </source>
</evidence>
<dbReference type="OrthoDB" id="2618319at2"/>
<proteinExistence type="predicted"/>
<organism evidence="2 3">
    <name type="scientific">Paenibacillus cremeus</name>
    <dbReference type="NCBI Taxonomy" id="2163881"/>
    <lineage>
        <taxon>Bacteria</taxon>
        <taxon>Bacillati</taxon>
        <taxon>Bacillota</taxon>
        <taxon>Bacilli</taxon>
        <taxon>Bacillales</taxon>
        <taxon>Paenibacillaceae</taxon>
        <taxon>Paenibacillus</taxon>
    </lineage>
</organism>
<evidence type="ECO:0000313" key="2">
    <source>
        <dbReference type="EMBL" id="TVY09091.1"/>
    </source>
</evidence>
<dbReference type="CDD" id="cd00093">
    <property type="entry name" value="HTH_XRE"/>
    <property type="match status" value="1"/>
</dbReference>
<sequence>MMIRIGENLLFSVADLQGLEISNCKLYMLLPATFENDLLKMAEMFKVIILEVENLSGSNHDRPESQLFIGMDTLDNDDVNYSTEEGMFSFGSYPEVRKKIGSNLRAALKKKGLTQAKAAKALGISAAAMSNLVKGDTSLKTETVAMIKSRLDIDRDVLFRGVRWDDNAYENNNGTATEVEVDSDMESLISVVSNIDQKHDRNVLKNVLKNLIKTADLIGIDNTNSILNEIFALIKRGNDHNRDADQLFDTNYWFIEEYTHLLSQISKSITSYPPGVQTTMSTISQYIDFIIAQNKKQRELG</sequence>
<protein>
    <submittedName>
        <fullName evidence="2">Helix-turn-helix transcriptional regulator</fullName>
    </submittedName>
</protein>
<dbReference type="PROSITE" id="PS50943">
    <property type="entry name" value="HTH_CROC1"/>
    <property type="match status" value="1"/>
</dbReference>